<evidence type="ECO:0000313" key="12">
    <source>
        <dbReference type="RefSeq" id="XP_039138081.1"/>
    </source>
</evidence>
<dbReference type="Proteomes" id="UP001515500">
    <property type="component" value="Chromosome 14"/>
</dbReference>
<dbReference type="GeneID" id="120275531"/>
<dbReference type="PANTHER" id="PTHR12726:SF0">
    <property type="entry name" value="CERAMIDE GLUCOSYLTRANSFERASE"/>
    <property type="match status" value="1"/>
</dbReference>
<reference evidence="12" key="1">
    <citation type="submission" date="2025-08" db="UniProtKB">
        <authorList>
            <consortium name="RefSeq"/>
        </authorList>
    </citation>
    <scope>IDENTIFICATION</scope>
</reference>
<evidence type="ECO:0000256" key="9">
    <source>
        <dbReference type="ARBA" id="ARBA00022989"/>
    </source>
</evidence>
<comment type="subcellular location">
    <subcellularLocation>
        <location evidence="1">Membrane</location>
        <topology evidence="1">Multi-pass membrane protein</topology>
    </subcellularLocation>
</comment>
<evidence type="ECO:0000256" key="6">
    <source>
        <dbReference type="ARBA" id="ARBA00022676"/>
    </source>
</evidence>
<dbReference type="Gene3D" id="1.10.287.40">
    <property type="entry name" value="Serine-tRNA synthetase, tRNA binding domain"/>
    <property type="match status" value="1"/>
</dbReference>
<keyword evidence="10" id="KW-0472">Membrane</keyword>
<dbReference type="GO" id="GO:0016020">
    <property type="term" value="C:membrane"/>
    <property type="evidence" value="ECO:0007669"/>
    <property type="project" value="UniProtKB-SubCell"/>
</dbReference>
<evidence type="ECO:0000256" key="7">
    <source>
        <dbReference type="ARBA" id="ARBA00022679"/>
    </source>
</evidence>
<protein>
    <recommendedName>
        <fullName evidence="5">ceramide glucosyltransferase</fullName>
        <ecNumber evidence="5">2.4.1.80</ecNumber>
    </recommendedName>
</protein>
<evidence type="ECO:0000256" key="2">
    <source>
        <dbReference type="ARBA" id="ARBA00004760"/>
    </source>
</evidence>
<dbReference type="SUPFAM" id="SSF53448">
    <property type="entry name" value="Nucleotide-diphospho-sugar transferases"/>
    <property type="match status" value="1"/>
</dbReference>
<dbReference type="PANTHER" id="PTHR12726">
    <property type="entry name" value="CERAMIDE GLUCOSYLTRANSFERASE"/>
    <property type="match status" value="1"/>
</dbReference>
<keyword evidence="7" id="KW-0808">Transferase</keyword>
<evidence type="ECO:0000256" key="1">
    <source>
        <dbReference type="ARBA" id="ARBA00004141"/>
    </source>
</evidence>
<dbReference type="AlphaFoldDB" id="A0AB40CE51"/>
<organism evidence="11 12">
    <name type="scientific">Dioscorea cayennensis subsp. rotundata</name>
    <name type="common">White Guinea yam</name>
    <name type="synonym">Dioscorea rotundata</name>
    <dbReference type="NCBI Taxonomy" id="55577"/>
    <lineage>
        <taxon>Eukaryota</taxon>
        <taxon>Viridiplantae</taxon>
        <taxon>Streptophyta</taxon>
        <taxon>Embryophyta</taxon>
        <taxon>Tracheophyta</taxon>
        <taxon>Spermatophyta</taxon>
        <taxon>Magnoliopsida</taxon>
        <taxon>Liliopsida</taxon>
        <taxon>Dioscoreales</taxon>
        <taxon>Dioscoreaceae</taxon>
        <taxon>Dioscorea</taxon>
    </lineage>
</organism>
<evidence type="ECO:0000256" key="3">
    <source>
        <dbReference type="ARBA" id="ARBA00004991"/>
    </source>
</evidence>
<evidence type="ECO:0000256" key="5">
    <source>
        <dbReference type="ARBA" id="ARBA00012699"/>
    </source>
</evidence>
<dbReference type="GO" id="GO:0006679">
    <property type="term" value="P:glucosylceramide biosynthetic process"/>
    <property type="evidence" value="ECO:0007669"/>
    <property type="project" value="TreeGrafter"/>
</dbReference>
<keyword evidence="11" id="KW-1185">Reference proteome</keyword>
<dbReference type="InterPro" id="IPR029044">
    <property type="entry name" value="Nucleotide-diphossugar_trans"/>
</dbReference>
<evidence type="ECO:0000256" key="10">
    <source>
        <dbReference type="ARBA" id="ARBA00023136"/>
    </source>
</evidence>
<comment type="pathway">
    <text evidence="3">Sphingolipid metabolism.</text>
</comment>
<keyword evidence="9" id="KW-1133">Transmembrane helix</keyword>
<proteinExistence type="inferred from homology"/>
<dbReference type="InterPro" id="IPR042103">
    <property type="entry name" value="SerRS_1_N_sf"/>
</dbReference>
<accession>A0AB40CE51</accession>
<keyword evidence="8" id="KW-0812">Transmembrane</keyword>
<name>A0AB40CE51_DIOCR</name>
<evidence type="ECO:0000256" key="4">
    <source>
        <dbReference type="ARBA" id="ARBA00006739"/>
    </source>
</evidence>
<sequence length="312" mass="35081">MLDINIFSAEKGFDSMRIRESQYCRFTSVKVIDEIISFAKEWQQCMHPRLPLFLALWLTLLISILVKKDATEMINSTNGNKKLTITSLYGGLLEFLFVVESIDDPAYHAISSLISEFKKAYQTSTKRVALPSLVTLKFHPLLANSVSLICKDCVAGLSTTWSQKIHNQLFGAEKMHKGSKYVLFLDDDVRLHLGSVGALTAEMEKIPEIFIQTGYPLDLPSGSLGSYCIYEYDMPCSMGFATSGKTFFLWSGYIMMHADDFRKDSHGVVSGLRDGGYFDDMTLAAIASNFLLHMHDLKIHLFLHAVSEISKK</sequence>
<evidence type="ECO:0000313" key="11">
    <source>
        <dbReference type="Proteomes" id="UP001515500"/>
    </source>
</evidence>
<gene>
    <name evidence="12" type="primary">LOC120275531</name>
</gene>
<keyword evidence="6" id="KW-0328">Glycosyltransferase</keyword>
<evidence type="ECO:0000256" key="8">
    <source>
        <dbReference type="ARBA" id="ARBA00022692"/>
    </source>
</evidence>
<comment type="similarity">
    <text evidence="4">Belongs to the glycosyltransferase 2 family.</text>
</comment>
<dbReference type="EC" id="2.4.1.80" evidence="5"/>
<dbReference type="RefSeq" id="XP_039138081.1">
    <property type="nucleotide sequence ID" value="XM_039282147.1"/>
</dbReference>
<dbReference type="InterPro" id="IPR025993">
    <property type="entry name" value="Ceramide_glucosylTrfase"/>
</dbReference>
<comment type="pathway">
    <text evidence="2">Lipid metabolism; sphingolipid metabolism.</text>
</comment>
<dbReference type="GO" id="GO:0008120">
    <property type="term" value="F:ceramide glucosyltransferase activity"/>
    <property type="evidence" value="ECO:0007669"/>
    <property type="project" value="UniProtKB-EC"/>
</dbReference>